<evidence type="ECO:0000256" key="2">
    <source>
        <dbReference type="ARBA" id="ARBA00022649"/>
    </source>
</evidence>
<comment type="similarity">
    <text evidence="1">Belongs to the PemK/MazF family.</text>
</comment>
<dbReference type="EMBL" id="JMHU01000004">
    <property type="protein sequence ID" value="KDA46373.1"/>
    <property type="molecule type" value="Genomic_DNA"/>
</dbReference>
<dbReference type="InterPro" id="IPR003477">
    <property type="entry name" value="PemK-like"/>
</dbReference>
<evidence type="ECO:0008006" key="5">
    <source>
        <dbReference type="Google" id="ProtNLM"/>
    </source>
</evidence>
<accession>A0ABR4RQL2</accession>
<dbReference type="RefSeq" id="WP_052006322.1">
    <property type="nucleotide sequence ID" value="NZ_CP173167.1"/>
</dbReference>
<evidence type="ECO:0000313" key="3">
    <source>
        <dbReference type="EMBL" id="KDA46373.1"/>
    </source>
</evidence>
<comment type="caution">
    <text evidence="3">The sequence shown here is derived from an EMBL/GenBank/DDBJ whole genome shotgun (WGS) entry which is preliminary data.</text>
</comment>
<organism evidence="3 4">
    <name type="scientific">Ligilactobacillus animalis</name>
    <dbReference type="NCBI Taxonomy" id="1605"/>
    <lineage>
        <taxon>Bacteria</taxon>
        <taxon>Bacillati</taxon>
        <taxon>Bacillota</taxon>
        <taxon>Bacilli</taxon>
        <taxon>Lactobacillales</taxon>
        <taxon>Lactobacillaceae</taxon>
        <taxon>Ligilactobacillus</taxon>
    </lineage>
</organism>
<dbReference type="SUPFAM" id="SSF50118">
    <property type="entry name" value="Cell growth inhibitor/plasmid maintenance toxic component"/>
    <property type="match status" value="1"/>
</dbReference>
<keyword evidence="4" id="KW-1185">Reference proteome</keyword>
<dbReference type="PANTHER" id="PTHR33988:SF3">
    <property type="entry name" value="ENDORIBONUCLEASE TOXIN CHPB-RELATED"/>
    <property type="match status" value="1"/>
</dbReference>
<gene>
    <name evidence="3" type="ORF">Lani381_0393</name>
</gene>
<dbReference type="Proteomes" id="UP000027129">
    <property type="component" value="Unassembled WGS sequence"/>
</dbReference>
<evidence type="ECO:0000256" key="1">
    <source>
        <dbReference type="ARBA" id="ARBA00007521"/>
    </source>
</evidence>
<dbReference type="InterPro" id="IPR011067">
    <property type="entry name" value="Plasmid_toxin/cell-grow_inhib"/>
</dbReference>
<evidence type="ECO:0000313" key="4">
    <source>
        <dbReference type="Proteomes" id="UP000027129"/>
    </source>
</evidence>
<dbReference type="Pfam" id="PF02452">
    <property type="entry name" value="PemK_toxin"/>
    <property type="match status" value="1"/>
</dbReference>
<keyword evidence="2" id="KW-1277">Toxin-antitoxin system</keyword>
<dbReference type="Gene3D" id="2.30.30.110">
    <property type="match status" value="1"/>
</dbReference>
<reference evidence="3 4" key="1">
    <citation type="submission" date="2014-04" db="EMBL/GenBank/DDBJ databases">
        <title>Draft Genome Sequence of Lactobacillus animalis 381-IL-28.</title>
        <authorList>
            <person name="Sturino J.M."/>
            <person name="Rajendran M."/>
            <person name="Altermann E."/>
        </authorList>
    </citation>
    <scope>NUCLEOTIDE SEQUENCE [LARGE SCALE GENOMIC DNA]</scope>
    <source>
        <strain evidence="3 4">381-IL-28</strain>
    </source>
</reference>
<name>A0ABR4RQL2_9LACO</name>
<dbReference type="PANTHER" id="PTHR33988">
    <property type="entry name" value="ENDORIBONUCLEASE MAZF-RELATED"/>
    <property type="match status" value="1"/>
</dbReference>
<protein>
    <recommendedName>
        <fullName evidence="5">Type II toxin-antitoxin system PemK/MazF family toxin</fullName>
    </recommendedName>
</protein>
<sequence length="115" mass="13311">MNDPLERGDIILVSNDPKPYESNEQKGKRPWLVVSERLLNEVSPFVWAVPFTSSKREYPLAIDWASVYPSSVTKGTLLCDQLTTMDVLHRNYRLLEKVEIPEEVDYRIQAILGYK</sequence>
<proteinExistence type="inferred from homology"/>